<feature type="non-terminal residue" evidence="1">
    <location>
        <position position="1"/>
    </location>
</feature>
<reference evidence="1 2" key="1">
    <citation type="journal article" date="2016" name="Mol. Biol. Evol.">
        <title>Comparative Genomics of Early-Diverging Mushroom-Forming Fungi Provides Insights into the Origins of Lignocellulose Decay Capabilities.</title>
        <authorList>
            <person name="Nagy L.G."/>
            <person name="Riley R."/>
            <person name="Tritt A."/>
            <person name="Adam C."/>
            <person name="Daum C."/>
            <person name="Floudas D."/>
            <person name="Sun H."/>
            <person name="Yadav J.S."/>
            <person name="Pangilinan J."/>
            <person name="Larsson K.H."/>
            <person name="Matsuura K."/>
            <person name="Barry K."/>
            <person name="Labutti K."/>
            <person name="Kuo R."/>
            <person name="Ohm R.A."/>
            <person name="Bhattacharya S.S."/>
            <person name="Shirouzu T."/>
            <person name="Yoshinaga Y."/>
            <person name="Martin F.M."/>
            <person name="Grigoriev I.V."/>
            <person name="Hibbett D.S."/>
        </authorList>
    </citation>
    <scope>NUCLEOTIDE SEQUENCE [LARGE SCALE GENOMIC DNA]</scope>
    <source>
        <strain evidence="1 2">HHB14362 ss-1</strain>
    </source>
</reference>
<sequence>SPLQPRVAVSINLLEFYSKLFYRSGDAVSSAAAALNDFYISRGYRLIDEKGLPIADPFRRGLSHAMQWYDCLRVLHGKEVSQIIEGARVLLPNPPLVSPPGCPTAAPSNTEEPTLHRARCAAVLRDRCPACFGEILYGRSFGTGSDLHVAIDLNFHQRHRRTAGDSPKFYAAEYFISKEDVDAVGERILKARKKGPRSDYRAKVPDIAVDECEKSFEAADEAKQKTHEGRFDDTGLVALICRHDNPILLANVDTPGEQQKFAVALLEALFLSIPTYATVCCLYDVGCVIDRSLHLYDILSPDVVSRLMFATSAMHAYGHQWSCQLVYNPRLRHGLGLTDGEGVERLWSRLRKLISVTRSSGRQRRIWLLDRQAHHINDINKQELGHWIRRKLMTGVVRHAAKASTDLQECGYSIDVLRKQWELQKEAQGSLRSHAPARLKKELDAVLALQTQAELVKNAIDSTEAVLASGKAPPNTTHSLSAMHTTHCLLIHQIETLYASLNVSESFPELHGLNVEFVRILLVARDLKINIRKRAMGCFFEWNRIDQAVGGREQALGTKLHQKARKSLTRRRPALLTAINKFNTYCTKLRELAGPHPPFPLPTPLSLNLGHLKLDDNLMQDVWIDTREGECPLWLTDPAIRKGIRAFLQIDRCLEERRCLGREAENLLRWFAEELAALEIAVHLTEGKLSEYLSYSYITAELP</sequence>
<evidence type="ECO:0008006" key="3">
    <source>
        <dbReference type="Google" id="ProtNLM"/>
    </source>
</evidence>
<dbReference type="STRING" id="1314782.A0A165UKR3"/>
<dbReference type="AlphaFoldDB" id="A0A165UKR3"/>
<accession>A0A165UKR3</accession>
<gene>
    <name evidence="1" type="ORF">NEOLEDRAFT_1058906</name>
</gene>
<dbReference type="PANTHER" id="PTHR33096">
    <property type="entry name" value="CXC2 DOMAIN-CONTAINING PROTEIN"/>
    <property type="match status" value="1"/>
</dbReference>
<dbReference type="InParanoid" id="A0A165UKR3"/>
<dbReference type="Pfam" id="PF18758">
    <property type="entry name" value="KDZ"/>
    <property type="match status" value="1"/>
</dbReference>
<evidence type="ECO:0000313" key="2">
    <source>
        <dbReference type="Proteomes" id="UP000076761"/>
    </source>
</evidence>
<dbReference type="EMBL" id="KV425558">
    <property type="protein sequence ID" value="KZT28316.1"/>
    <property type="molecule type" value="Genomic_DNA"/>
</dbReference>
<evidence type="ECO:0000313" key="1">
    <source>
        <dbReference type="EMBL" id="KZT28316.1"/>
    </source>
</evidence>
<protein>
    <recommendedName>
        <fullName evidence="3">CxC1-like cysteine cluster associated with KDZ transposases domain-containing protein</fullName>
    </recommendedName>
</protein>
<organism evidence="1 2">
    <name type="scientific">Neolentinus lepideus HHB14362 ss-1</name>
    <dbReference type="NCBI Taxonomy" id="1314782"/>
    <lineage>
        <taxon>Eukaryota</taxon>
        <taxon>Fungi</taxon>
        <taxon>Dikarya</taxon>
        <taxon>Basidiomycota</taxon>
        <taxon>Agaricomycotina</taxon>
        <taxon>Agaricomycetes</taxon>
        <taxon>Gloeophyllales</taxon>
        <taxon>Gloeophyllaceae</taxon>
        <taxon>Neolentinus</taxon>
    </lineage>
</organism>
<dbReference type="InterPro" id="IPR040521">
    <property type="entry name" value="KDZ"/>
</dbReference>
<dbReference type="OrthoDB" id="3253684at2759"/>
<dbReference type="Proteomes" id="UP000076761">
    <property type="component" value="Unassembled WGS sequence"/>
</dbReference>
<name>A0A165UKR3_9AGAM</name>
<keyword evidence="2" id="KW-1185">Reference proteome</keyword>
<dbReference type="PANTHER" id="PTHR33096:SF1">
    <property type="entry name" value="CXC1-LIKE CYSTEINE CLUSTER ASSOCIATED WITH KDZ TRANSPOSASES DOMAIN-CONTAINING PROTEIN"/>
    <property type="match status" value="1"/>
</dbReference>
<proteinExistence type="predicted"/>